<dbReference type="PRINTS" id="PR00069">
    <property type="entry name" value="ALDKETRDTASE"/>
</dbReference>
<evidence type="ECO:0000256" key="2">
    <source>
        <dbReference type="ARBA" id="ARBA00022857"/>
    </source>
</evidence>
<dbReference type="PIRSF" id="PIRSF000097">
    <property type="entry name" value="AKR"/>
    <property type="match status" value="1"/>
</dbReference>
<evidence type="ECO:0000313" key="8">
    <source>
        <dbReference type="EMBL" id="AKK10655.1"/>
    </source>
</evidence>
<accession>A0A0G3HD97</accession>
<dbReference type="InterPro" id="IPR018170">
    <property type="entry name" value="Aldo/ket_reductase_CS"/>
</dbReference>
<dbReference type="Gene3D" id="3.20.20.100">
    <property type="entry name" value="NADP-dependent oxidoreductase domain"/>
    <property type="match status" value="1"/>
</dbReference>
<dbReference type="EMBL" id="CP011546">
    <property type="protein sequence ID" value="AKK10655.1"/>
    <property type="molecule type" value="Genomic_DNA"/>
</dbReference>
<dbReference type="InterPro" id="IPR020471">
    <property type="entry name" value="AKR"/>
</dbReference>
<evidence type="ECO:0000256" key="4">
    <source>
        <dbReference type="PIRSR" id="PIRSR000097-1"/>
    </source>
</evidence>
<comment type="similarity">
    <text evidence="1">Belongs to the aldo/keto reductase family.</text>
</comment>
<keyword evidence="9" id="KW-1185">Reference proteome</keyword>
<dbReference type="PATRIC" id="fig|1072256.5.peg.640"/>
<dbReference type="AlphaFoldDB" id="A0A0G3HD97"/>
<dbReference type="PROSITE" id="PS00798">
    <property type="entry name" value="ALDOKETO_REDUCTASE_1"/>
    <property type="match status" value="1"/>
</dbReference>
<dbReference type="Proteomes" id="UP000035548">
    <property type="component" value="Chromosome"/>
</dbReference>
<feature type="binding site" evidence="5">
    <location>
        <position position="118"/>
    </location>
    <ligand>
        <name>substrate</name>
    </ligand>
</feature>
<dbReference type="PROSITE" id="PS00063">
    <property type="entry name" value="ALDOKETO_REDUCTASE_3"/>
    <property type="match status" value="1"/>
</dbReference>
<dbReference type="FunFam" id="3.20.20.100:FF:000002">
    <property type="entry name" value="2,5-diketo-D-gluconic acid reductase A"/>
    <property type="match status" value="1"/>
</dbReference>
<dbReference type="InterPro" id="IPR023210">
    <property type="entry name" value="NADP_OxRdtase_dom"/>
</dbReference>
<feature type="active site" description="Proton donor" evidence="4">
    <location>
        <position position="56"/>
    </location>
</feature>
<evidence type="ECO:0000256" key="1">
    <source>
        <dbReference type="ARBA" id="ARBA00007905"/>
    </source>
</evidence>
<evidence type="ECO:0000256" key="3">
    <source>
        <dbReference type="ARBA" id="ARBA00023002"/>
    </source>
</evidence>
<dbReference type="KEGG" id="cut:CUTER_03230"/>
<evidence type="ECO:0000256" key="6">
    <source>
        <dbReference type="PIRSR" id="PIRSR000097-3"/>
    </source>
</evidence>
<organism evidence="8 9">
    <name type="scientific">Corynebacterium uterequi</name>
    <dbReference type="NCBI Taxonomy" id="1072256"/>
    <lineage>
        <taxon>Bacteria</taxon>
        <taxon>Bacillati</taxon>
        <taxon>Actinomycetota</taxon>
        <taxon>Actinomycetes</taxon>
        <taxon>Mycobacteriales</taxon>
        <taxon>Corynebacteriaceae</taxon>
        <taxon>Corynebacterium</taxon>
    </lineage>
</organism>
<dbReference type="InterPro" id="IPR036812">
    <property type="entry name" value="NAD(P)_OxRdtase_dom_sf"/>
</dbReference>
<name>A0A0G3HD97_9CORY</name>
<protein>
    <submittedName>
        <fullName evidence="8">Aldo/keto reductase, diketogulonate reductase</fullName>
        <ecNumber evidence="8">1.-.-.-</ecNumber>
    </submittedName>
</protein>
<sequence>MGDMTTSEIPALSLNDGSTMPQLGLGTYKLQGDDAHRIVREGIALGYRHIDTASFYDNEEAVGAAIAEAIAAGDVTRDELFISTKLWNDQQGAGNTQRAFRESLAKLQLDYLDLYLIHWPWAQRGLFCETFETMAELQRAGGIRSLGVCNFYEETLDELISTTGITPVLNQVEMHVGFSQAPLHRYHGEHGIVSEAWAPLARGVVLDDPVVTEIARRHDATPAQVVLGFLMAQGVSVIPKTASSQRLAENLAATRVELGEDDVAALAGLDAHGDYGRLSNDPRVFPGEVE</sequence>
<reference evidence="9" key="2">
    <citation type="submission" date="2015-05" db="EMBL/GenBank/DDBJ databases">
        <title>Complete genome sequence of Corynebacterium uterequi DSM 45634, isolated from the uterus of a maiden mare.</title>
        <authorList>
            <person name="Ruckert C."/>
            <person name="Albersmeier A."/>
            <person name="Winkler A."/>
            <person name="Tauch A."/>
        </authorList>
    </citation>
    <scope>NUCLEOTIDE SEQUENCE [LARGE SCALE GENOMIC DNA]</scope>
    <source>
        <strain evidence="9">DSM 45634</strain>
    </source>
</reference>
<keyword evidence="3 8" id="KW-0560">Oxidoreductase</keyword>
<feature type="site" description="Lowers pKa of active site Tyr" evidence="6">
    <location>
        <position position="85"/>
    </location>
</feature>
<keyword evidence="2" id="KW-0521">NADP</keyword>
<dbReference type="PANTHER" id="PTHR43827:SF3">
    <property type="entry name" value="NADP-DEPENDENT OXIDOREDUCTASE DOMAIN-CONTAINING PROTEIN"/>
    <property type="match status" value="1"/>
</dbReference>
<dbReference type="EC" id="1.-.-.-" evidence="8"/>
<dbReference type="SUPFAM" id="SSF51430">
    <property type="entry name" value="NAD(P)-linked oxidoreductase"/>
    <property type="match status" value="1"/>
</dbReference>
<dbReference type="OrthoDB" id="9804790at2"/>
<feature type="domain" description="NADP-dependent oxidoreductase" evidence="7">
    <location>
        <begin position="23"/>
        <end position="269"/>
    </location>
</feature>
<proteinExistence type="inferred from homology"/>
<evidence type="ECO:0000259" key="7">
    <source>
        <dbReference type="Pfam" id="PF00248"/>
    </source>
</evidence>
<dbReference type="GO" id="GO:0016616">
    <property type="term" value="F:oxidoreductase activity, acting on the CH-OH group of donors, NAD or NADP as acceptor"/>
    <property type="evidence" value="ECO:0007669"/>
    <property type="project" value="UniProtKB-ARBA"/>
</dbReference>
<gene>
    <name evidence="8" type="ORF">CUTER_03230</name>
</gene>
<evidence type="ECO:0000256" key="5">
    <source>
        <dbReference type="PIRSR" id="PIRSR000097-2"/>
    </source>
</evidence>
<dbReference type="PROSITE" id="PS00062">
    <property type="entry name" value="ALDOKETO_REDUCTASE_2"/>
    <property type="match status" value="1"/>
</dbReference>
<dbReference type="PANTHER" id="PTHR43827">
    <property type="entry name" value="2,5-DIKETO-D-GLUCONIC ACID REDUCTASE"/>
    <property type="match status" value="1"/>
</dbReference>
<dbReference type="Pfam" id="PF00248">
    <property type="entry name" value="Aldo_ket_red"/>
    <property type="match status" value="1"/>
</dbReference>
<evidence type="ECO:0000313" key="9">
    <source>
        <dbReference type="Proteomes" id="UP000035548"/>
    </source>
</evidence>
<reference evidence="8 9" key="1">
    <citation type="journal article" date="2015" name="Genome Announc.">
        <title>Virulence Factor Genes Detected in the Complete Genome Sequence of Corynebacterium uterequi DSM 45634, Isolated from the Uterus of a Maiden Mare.</title>
        <authorList>
            <person name="Ruckert C."/>
            <person name="Kriete M."/>
            <person name="Jaenicke S."/>
            <person name="Winkler A."/>
            <person name="Tauch A."/>
        </authorList>
    </citation>
    <scope>NUCLEOTIDE SEQUENCE [LARGE SCALE GENOMIC DNA]</scope>
    <source>
        <strain evidence="8 9">DSM 45634</strain>
    </source>
</reference>
<dbReference type="STRING" id="1072256.CUTER_03230"/>